<dbReference type="InterPro" id="IPR011473">
    <property type="entry name" value="DUF1579"/>
</dbReference>
<reference evidence="1" key="1">
    <citation type="submission" date="2020-04" db="EMBL/GenBank/DDBJ databases">
        <authorList>
            <person name="Zhang T."/>
        </authorList>
    </citation>
    <scope>NUCLEOTIDE SEQUENCE</scope>
    <source>
        <strain evidence="1">HKST-UBA02</strain>
    </source>
</reference>
<evidence type="ECO:0000313" key="1">
    <source>
        <dbReference type="EMBL" id="MCA9759089.1"/>
    </source>
</evidence>
<dbReference type="AlphaFoldDB" id="A0A956NL22"/>
<evidence type="ECO:0000313" key="2">
    <source>
        <dbReference type="Proteomes" id="UP000739538"/>
    </source>
</evidence>
<protein>
    <submittedName>
        <fullName evidence="1">DUF1579 family protein</fullName>
    </submittedName>
</protein>
<proteinExistence type="predicted"/>
<gene>
    <name evidence="1" type="ORF">KDA27_25070</name>
</gene>
<dbReference type="Pfam" id="PF07617">
    <property type="entry name" value="DUF1579"/>
    <property type="match status" value="1"/>
</dbReference>
<organism evidence="1 2">
    <name type="scientific">Eiseniibacteriota bacterium</name>
    <dbReference type="NCBI Taxonomy" id="2212470"/>
    <lineage>
        <taxon>Bacteria</taxon>
        <taxon>Candidatus Eiseniibacteriota</taxon>
    </lineage>
</organism>
<sequence>MSSARLQELVGTFSGTNHLWLDPEDPAELSASTAEVTLSARGQFLSIAYTWSKDENVQQGVVLLSTLDEARETGSVWIDSWHMKNQIMVCEKSAFEGGVVRLSGSYAAPPGPDWGWRIEIEVQSADTWMFRMFNLWPEGREDRAVAVEYSRT</sequence>
<name>A0A956NL22_UNCEI</name>
<accession>A0A956NL22</accession>
<dbReference type="EMBL" id="JAGQHS010000262">
    <property type="protein sequence ID" value="MCA9759089.1"/>
    <property type="molecule type" value="Genomic_DNA"/>
</dbReference>
<comment type="caution">
    <text evidence="1">The sequence shown here is derived from an EMBL/GenBank/DDBJ whole genome shotgun (WGS) entry which is preliminary data.</text>
</comment>
<reference evidence="1" key="2">
    <citation type="journal article" date="2021" name="Microbiome">
        <title>Successional dynamics and alternative stable states in a saline activated sludge microbial community over 9 years.</title>
        <authorList>
            <person name="Wang Y."/>
            <person name="Ye J."/>
            <person name="Ju F."/>
            <person name="Liu L."/>
            <person name="Boyd J.A."/>
            <person name="Deng Y."/>
            <person name="Parks D.H."/>
            <person name="Jiang X."/>
            <person name="Yin X."/>
            <person name="Woodcroft B.J."/>
            <person name="Tyson G.W."/>
            <person name="Hugenholtz P."/>
            <person name="Polz M.F."/>
            <person name="Zhang T."/>
        </authorList>
    </citation>
    <scope>NUCLEOTIDE SEQUENCE</scope>
    <source>
        <strain evidence="1">HKST-UBA02</strain>
    </source>
</reference>
<dbReference type="Proteomes" id="UP000739538">
    <property type="component" value="Unassembled WGS sequence"/>
</dbReference>